<protein>
    <recommendedName>
        <fullName evidence="2">HMG domain-containing protein</fullName>
    </recommendedName>
</protein>
<dbReference type="EMBL" id="JAYKXP010000187">
    <property type="protein sequence ID" value="KAK7020287.1"/>
    <property type="molecule type" value="Genomic_DNA"/>
</dbReference>
<evidence type="ECO:0000259" key="2">
    <source>
        <dbReference type="Pfam" id="PF18717"/>
    </source>
</evidence>
<proteinExistence type="predicted"/>
<evidence type="ECO:0000256" key="1">
    <source>
        <dbReference type="SAM" id="MobiDB-lite"/>
    </source>
</evidence>
<feature type="region of interest" description="Disordered" evidence="1">
    <location>
        <begin position="1"/>
        <end position="55"/>
    </location>
</feature>
<keyword evidence="4" id="KW-1185">Reference proteome</keyword>
<reference evidence="3 4" key="1">
    <citation type="submission" date="2024-01" db="EMBL/GenBank/DDBJ databases">
        <title>A draft genome for a cacao thread blight-causing isolate of Paramarasmius palmivorus.</title>
        <authorList>
            <person name="Baruah I.K."/>
            <person name="Bukari Y."/>
            <person name="Amoako-Attah I."/>
            <person name="Meinhardt L.W."/>
            <person name="Bailey B.A."/>
            <person name="Cohen S.P."/>
        </authorList>
    </citation>
    <scope>NUCLEOTIDE SEQUENCE [LARGE SCALE GENOMIC DNA]</scope>
    <source>
        <strain evidence="3 4">GH-12</strain>
    </source>
</reference>
<sequence>MYPHLKRQQTPPRSYPGGREDLKGEISYPGERHSLLTNIRKTPSPQKPYRGRLRQRRGRKVAVSSKVVAEWRRGETEDADVSMNDNSARVEEQWDNWEPEVGGESAGIEIGVSDERASFVASEDADASFEDYVLLVESGSLKFIRIARYIYVVQGWNARQREPTKHFYHLESRNVGSKLELTCLCPDGDKNELCVHRLFYVEFRDERFRRDEDLWFREGKTVMFWRQMTGDEDVWLNRFSVQSHGGGLKGRAIVTYEGLDNGQGTWRCARDRSRCEHIGFARAFLREVLRISEEAEQEWDDGDVGDTQGAEGYMLDDLSGGQHEERSVSYLPIMPPKWAQLPSDTVHYIRTNPNTEIPALIQLLAGQGRSACKAHVEYNPNLGKFVRECTVYGLVGSVSRSIEVQHCSVCPPRRHCLVGPDPRSLGLFNYNNSALFTHELLDEYTNRFTRSVTPFTAFTEAMAAVYESRGSKFVGEDLLREAWFAYASIQDLAKDMVCPQCGTEPENMIFDGVTSGFNKKHLNDGLCPPTHEHDDAPVRDRRYPVKPQWLPATARGKTVRSRLADWVRQNKSRRGSITSVGGEDLGLLVADLTREALPLGNLFKHVFFSPDENRKHDVDLRQRYLCLFEQLAGEESAVQMVNEQAVALMKALVACPTVYNASCLVEVPAVLMVLEAEMRVFQGYTSTMMAVCSWMINRVEEVLSDLKKGSIPPLPLLEHSEVGDWQRVGDSDSTVRVLLRVPRPDVAMGYRRFVIVQSILG</sequence>
<gene>
    <name evidence="3" type="ORF">VNI00_017739</name>
</gene>
<dbReference type="Pfam" id="PF18717">
    <property type="entry name" value="CxC4"/>
    <property type="match status" value="1"/>
</dbReference>
<comment type="caution">
    <text evidence="3">The sequence shown here is derived from an EMBL/GenBank/DDBJ whole genome shotgun (WGS) entry which is preliminary data.</text>
</comment>
<feature type="domain" description="HMG" evidence="2">
    <location>
        <begin position="368"/>
        <end position="486"/>
    </location>
</feature>
<dbReference type="Proteomes" id="UP001383192">
    <property type="component" value="Unassembled WGS sequence"/>
</dbReference>
<evidence type="ECO:0000313" key="4">
    <source>
        <dbReference type="Proteomes" id="UP001383192"/>
    </source>
</evidence>
<name>A0AAW0B3G7_9AGAR</name>
<feature type="compositionally biased region" description="Polar residues" evidence="1">
    <location>
        <begin position="35"/>
        <end position="44"/>
    </location>
</feature>
<organism evidence="3 4">
    <name type="scientific">Paramarasmius palmivorus</name>
    <dbReference type="NCBI Taxonomy" id="297713"/>
    <lineage>
        <taxon>Eukaryota</taxon>
        <taxon>Fungi</taxon>
        <taxon>Dikarya</taxon>
        <taxon>Basidiomycota</taxon>
        <taxon>Agaricomycotina</taxon>
        <taxon>Agaricomycetes</taxon>
        <taxon>Agaricomycetidae</taxon>
        <taxon>Agaricales</taxon>
        <taxon>Marasmiineae</taxon>
        <taxon>Marasmiaceae</taxon>
        <taxon>Paramarasmius</taxon>
    </lineage>
</organism>
<accession>A0AAW0B3G7</accession>
<feature type="compositionally biased region" description="Basic and acidic residues" evidence="1">
    <location>
        <begin position="18"/>
        <end position="34"/>
    </location>
</feature>
<evidence type="ECO:0000313" key="3">
    <source>
        <dbReference type="EMBL" id="KAK7020287.1"/>
    </source>
</evidence>
<dbReference type="InterPro" id="IPR040648">
    <property type="entry name" value="HMGXB3_CxC4"/>
</dbReference>
<dbReference type="AlphaFoldDB" id="A0AAW0B3G7"/>